<sequence>MSSPTSRKPSAKPAAKAAGPGRPKDLGKRAAILEAAKALFIEQGYTGVSMDTIAAQAGVSKLTVYSHFGDKETLFSEAVQSKCIEMLPDALFVADADGPLRDQLIGIGLAFFELITSDAAISIQRMMMAPETDERLRELFWKAGPERTCEALADFLRARAERGELDITDYSLAGEQFLTLVKGEVHMHMMCGMPLSPVEYDPLAHVTASIDFFLRAYAPRGAGTAE</sequence>
<dbReference type="InterPro" id="IPR050109">
    <property type="entry name" value="HTH-type_TetR-like_transc_reg"/>
</dbReference>
<comment type="caution">
    <text evidence="7">The sequence shown here is derived from an EMBL/GenBank/DDBJ whole genome shotgun (WGS) entry which is preliminary data.</text>
</comment>
<dbReference type="PRINTS" id="PR00455">
    <property type="entry name" value="HTHTETR"/>
</dbReference>
<evidence type="ECO:0000259" key="6">
    <source>
        <dbReference type="PROSITE" id="PS50977"/>
    </source>
</evidence>
<feature type="DNA-binding region" description="H-T-H motif" evidence="4">
    <location>
        <begin position="49"/>
        <end position="68"/>
    </location>
</feature>
<evidence type="ECO:0000256" key="5">
    <source>
        <dbReference type="SAM" id="MobiDB-lite"/>
    </source>
</evidence>
<keyword evidence="2 4" id="KW-0238">DNA-binding</keyword>
<dbReference type="PANTHER" id="PTHR30055">
    <property type="entry name" value="HTH-TYPE TRANSCRIPTIONAL REGULATOR RUTR"/>
    <property type="match status" value="1"/>
</dbReference>
<reference evidence="7 8" key="1">
    <citation type="journal article" date="2012" name="J. Bacteriol.">
        <title>Genome sequence of a novel nicotine-degrading strain, Pseudomonas geniculata N1.</title>
        <authorList>
            <person name="Tang H."/>
            <person name="Yu H."/>
            <person name="Tai C."/>
            <person name="Huang K."/>
            <person name="Liu Y."/>
            <person name="Wang L."/>
            <person name="Yao Y."/>
            <person name="Wu G."/>
            <person name="Xu P."/>
        </authorList>
    </citation>
    <scope>NUCLEOTIDE SEQUENCE [LARGE SCALE GENOMIC DNA]</scope>
    <source>
        <strain evidence="7 8">N1</strain>
    </source>
</reference>
<dbReference type="PROSITE" id="PS50977">
    <property type="entry name" value="HTH_TETR_2"/>
    <property type="match status" value="1"/>
</dbReference>
<dbReference type="GO" id="GO:0003700">
    <property type="term" value="F:DNA-binding transcription factor activity"/>
    <property type="evidence" value="ECO:0007669"/>
    <property type="project" value="TreeGrafter"/>
</dbReference>
<dbReference type="RefSeq" id="WP_010480787.1">
    <property type="nucleotide sequence ID" value="NZ_AJLO02000042.1"/>
</dbReference>
<organism evidence="7 8">
    <name type="scientific">Stenotrophomonas geniculata N1</name>
    <dbReference type="NCBI Taxonomy" id="1167641"/>
    <lineage>
        <taxon>Bacteria</taxon>
        <taxon>Pseudomonadati</taxon>
        <taxon>Pseudomonadota</taxon>
        <taxon>Gammaproteobacteria</taxon>
        <taxon>Lysobacterales</taxon>
        <taxon>Lysobacteraceae</taxon>
        <taxon>Stenotrophomonas</taxon>
    </lineage>
</organism>
<dbReference type="PANTHER" id="PTHR30055:SF146">
    <property type="entry name" value="HTH-TYPE TRANSCRIPTIONAL DUAL REGULATOR CECR"/>
    <property type="match status" value="1"/>
</dbReference>
<dbReference type="InterPro" id="IPR009057">
    <property type="entry name" value="Homeodomain-like_sf"/>
</dbReference>
<evidence type="ECO:0000256" key="1">
    <source>
        <dbReference type="ARBA" id="ARBA00023015"/>
    </source>
</evidence>
<dbReference type="OrthoDB" id="8535430at2"/>
<evidence type="ECO:0000256" key="3">
    <source>
        <dbReference type="ARBA" id="ARBA00023163"/>
    </source>
</evidence>
<feature type="domain" description="HTH tetR-type" evidence="6">
    <location>
        <begin position="26"/>
        <end position="86"/>
    </location>
</feature>
<dbReference type="Pfam" id="PF14246">
    <property type="entry name" value="TetR_C_7"/>
    <property type="match status" value="1"/>
</dbReference>
<dbReference type="InterPro" id="IPR001647">
    <property type="entry name" value="HTH_TetR"/>
</dbReference>
<feature type="compositionally biased region" description="Low complexity" evidence="5">
    <location>
        <begin position="1"/>
        <end position="21"/>
    </location>
</feature>
<dbReference type="SUPFAM" id="SSF46689">
    <property type="entry name" value="Homeodomain-like"/>
    <property type="match status" value="1"/>
</dbReference>
<dbReference type="FunFam" id="1.10.10.60:FF:000141">
    <property type="entry name" value="TetR family transcriptional regulator"/>
    <property type="match status" value="1"/>
</dbReference>
<evidence type="ECO:0000256" key="4">
    <source>
        <dbReference type="PROSITE-ProRule" id="PRU00335"/>
    </source>
</evidence>
<dbReference type="Gene3D" id="1.10.10.60">
    <property type="entry name" value="Homeodomain-like"/>
    <property type="match status" value="1"/>
</dbReference>
<evidence type="ECO:0000313" key="7">
    <source>
        <dbReference type="EMBL" id="KOE97363.1"/>
    </source>
</evidence>
<keyword evidence="1" id="KW-0805">Transcription regulation</keyword>
<keyword evidence="3" id="KW-0804">Transcription</keyword>
<dbReference type="InterPro" id="IPR036271">
    <property type="entry name" value="Tet_transcr_reg_TetR-rel_C_sf"/>
</dbReference>
<dbReference type="GO" id="GO:0000976">
    <property type="term" value="F:transcription cis-regulatory region binding"/>
    <property type="evidence" value="ECO:0007669"/>
    <property type="project" value="TreeGrafter"/>
</dbReference>
<feature type="region of interest" description="Disordered" evidence="5">
    <location>
        <begin position="1"/>
        <end position="24"/>
    </location>
</feature>
<evidence type="ECO:0000313" key="8">
    <source>
        <dbReference type="Proteomes" id="UP000036890"/>
    </source>
</evidence>
<dbReference type="Pfam" id="PF00440">
    <property type="entry name" value="TetR_N"/>
    <property type="match status" value="1"/>
</dbReference>
<dbReference type="AlphaFoldDB" id="A0A0L8A4P0"/>
<protein>
    <submittedName>
        <fullName evidence="7">TetR family transcriptional regulator</fullName>
    </submittedName>
</protein>
<dbReference type="SUPFAM" id="SSF48498">
    <property type="entry name" value="Tetracyclin repressor-like, C-terminal domain"/>
    <property type="match status" value="1"/>
</dbReference>
<dbReference type="Proteomes" id="UP000036890">
    <property type="component" value="Unassembled WGS sequence"/>
</dbReference>
<gene>
    <name evidence="7" type="ORF">W7K_19825</name>
</gene>
<evidence type="ECO:0000256" key="2">
    <source>
        <dbReference type="ARBA" id="ARBA00023125"/>
    </source>
</evidence>
<accession>A0A0L8A4P0</accession>
<dbReference type="EMBL" id="AJLO02000042">
    <property type="protein sequence ID" value="KOE97363.1"/>
    <property type="molecule type" value="Genomic_DNA"/>
</dbReference>
<dbReference type="Gene3D" id="1.10.357.10">
    <property type="entry name" value="Tetracycline Repressor, domain 2"/>
    <property type="match status" value="1"/>
</dbReference>
<dbReference type="InterPro" id="IPR039536">
    <property type="entry name" value="TetR_C_Proteobacteria"/>
</dbReference>
<name>A0A0L8A4P0_9GAMM</name>
<proteinExistence type="predicted"/>